<dbReference type="AlphaFoldDB" id="A0A9W8IG65"/>
<dbReference type="PROSITE" id="PS51462">
    <property type="entry name" value="NUDIX"/>
    <property type="match status" value="1"/>
</dbReference>
<dbReference type="InterPro" id="IPR015797">
    <property type="entry name" value="NUDIX_hydrolase-like_dom_sf"/>
</dbReference>
<dbReference type="Proteomes" id="UP001140074">
    <property type="component" value="Unassembled WGS sequence"/>
</dbReference>
<dbReference type="EMBL" id="JANBUY010000151">
    <property type="protein sequence ID" value="KAJ2862786.1"/>
    <property type="molecule type" value="Genomic_DNA"/>
</dbReference>
<comment type="caution">
    <text evidence="2">The sequence shown here is derived from an EMBL/GenBank/DDBJ whole genome shotgun (WGS) entry which is preliminary data.</text>
</comment>
<name>A0A9W8IG65_9FUNG</name>
<evidence type="ECO:0000259" key="1">
    <source>
        <dbReference type="PROSITE" id="PS51462"/>
    </source>
</evidence>
<dbReference type="CDD" id="cd03426">
    <property type="entry name" value="NUDIX_CoAse_Nudt7"/>
    <property type="match status" value="1"/>
</dbReference>
<feature type="domain" description="Nudix hydrolase" evidence="1">
    <location>
        <begin position="67"/>
        <end position="216"/>
    </location>
</feature>
<evidence type="ECO:0000313" key="2">
    <source>
        <dbReference type="EMBL" id="KAJ2862786.1"/>
    </source>
</evidence>
<organism evidence="2 3">
    <name type="scientific">Coemansia aciculifera</name>
    <dbReference type="NCBI Taxonomy" id="417176"/>
    <lineage>
        <taxon>Eukaryota</taxon>
        <taxon>Fungi</taxon>
        <taxon>Fungi incertae sedis</taxon>
        <taxon>Zoopagomycota</taxon>
        <taxon>Kickxellomycotina</taxon>
        <taxon>Kickxellomycetes</taxon>
        <taxon>Kickxellales</taxon>
        <taxon>Kickxellaceae</taxon>
        <taxon>Coemansia</taxon>
    </lineage>
</organism>
<dbReference type="InterPro" id="IPR045121">
    <property type="entry name" value="CoAse"/>
</dbReference>
<dbReference type="GO" id="GO:0010945">
    <property type="term" value="F:coenzyme A diphosphatase activity"/>
    <property type="evidence" value="ECO:0007669"/>
    <property type="project" value="InterPro"/>
</dbReference>
<dbReference type="PANTHER" id="PTHR12992:SF44">
    <property type="entry name" value="NUDIX HYDROLASE DOMAIN-CONTAINING PROTEIN"/>
    <property type="match status" value="1"/>
</dbReference>
<proteinExistence type="predicted"/>
<gene>
    <name evidence="2" type="ORF">GGH94_004052</name>
</gene>
<keyword evidence="3" id="KW-1185">Reference proteome</keyword>
<dbReference type="Gene3D" id="3.90.79.10">
    <property type="entry name" value="Nucleoside Triphosphate Pyrophosphohydrolase"/>
    <property type="match status" value="1"/>
</dbReference>
<accession>A0A9W8IG65</accession>
<evidence type="ECO:0000313" key="3">
    <source>
        <dbReference type="Proteomes" id="UP001140074"/>
    </source>
</evidence>
<protein>
    <recommendedName>
        <fullName evidence="1">Nudix hydrolase domain-containing protein</fullName>
    </recommendedName>
</protein>
<sequence>METNIRDIPHVEFIAQLVRHLVSVPLSQVQSTKRGSVALIVRLVLPNDEPFPTIDLTSFAQLKTPASLVQVVSAFLNKPALAAAKAQILFIQRAKYPGDPWSGHIGFPGGKCDPTDASDQATAERETQEELGVDLTNPGDFLYLGRLDDTCLYSLFTPMRMVASPHVYLQVCRDTPGMAISDEVASAHWVEFDHILQAMARPAQPFSKTYRSIPINIASRLFPAYRHLRPMWYRLFERVVGSMHYTVLSLKHTPQNSIVRTTDHAAATTESWCGSMSFASDTELYLWGLSLSMLSSLVDLSLPIKPRLVSRAYVSIASPWPQMEPCLWADVNYALNKAHGILWSPYRRKPWYVKVQQGPQGRIVGNNDDFFRTYFHVLRVVFPLSCVCKAAIIGYLSKLAISGTIKLVKLLLVQFSEHACISRLCSI</sequence>
<dbReference type="SUPFAM" id="SSF55811">
    <property type="entry name" value="Nudix"/>
    <property type="match status" value="1"/>
</dbReference>
<dbReference type="Pfam" id="PF00293">
    <property type="entry name" value="NUDIX"/>
    <property type="match status" value="1"/>
</dbReference>
<dbReference type="InterPro" id="IPR000086">
    <property type="entry name" value="NUDIX_hydrolase_dom"/>
</dbReference>
<dbReference type="PANTHER" id="PTHR12992">
    <property type="entry name" value="NUDIX HYDROLASE"/>
    <property type="match status" value="1"/>
</dbReference>
<reference evidence="2" key="1">
    <citation type="submission" date="2022-07" db="EMBL/GenBank/DDBJ databases">
        <title>Phylogenomic reconstructions and comparative analyses of Kickxellomycotina fungi.</title>
        <authorList>
            <person name="Reynolds N.K."/>
            <person name="Stajich J.E."/>
            <person name="Barry K."/>
            <person name="Grigoriev I.V."/>
            <person name="Crous P."/>
            <person name="Smith M.E."/>
        </authorList>
    </citation>
    <scope>NUCLEOTIDE SEQUENCE</scope>
    <source>
        <strain evidence="2">RSA 476</strain>
    </source>
</reference>